<dbReference type="PANTHER" id="PTHR24298">
    <property type="entry name" value="FLAVONOID 3'-MONOOXYGENASE-RELATED"/>
    <property type="match status" value="1"/>
</dbReference>
<evidence type="ECO:0000256" key="15">
    <source>
        <dbReference type="ARBA" id="ARBA00023136"/>
    </source>
</evidence>
<keyword evidence="14" id="KW-0406">Ion transport</keyword>
<dbReference type="PROSITE" id="PS00086">
    <property type="entry name" value="CYTOCHROME_P450"/>
    <property type="match status" value="1"/>
</dbReference>
<feature type="binding site" description="axial binding residue" evidence="16">
    <location>
        <position position="445"/>
    </location>
    <ligand>
        <name>heme</name>
        <dbReference type="ChEBI" id="CHEBI:30413"/>
    </ligand>
    <ligandPart>
        <name>Fe</name>
        <dbReference type="ChEBI" id="CHEBI:18248"/>
    </ligandPart>
</feature>
<dbReference type="InterPro" id="IPR051103">
    <property type="entry name" value="Plant_metabolite_P450s"/>
</dbReference>
<accession>A0A078GFZ0</accession>
<protein>
    <submittedName>
        <fullName evidence="19">BnaA05g18940D protein</fullName>
    </submittedName>
</protein>
<dbReference type="GO" id="GO:0033179">
    <property type="term" value="C:proton-transporting V-type ATPase, V0 domain"/>
    <property type="evidence" value="ECO:0007669"/>
    <property type="project" value="InterPro"/>
</dbReference>
<comment type="cofactor">
    <cofactor evidence="1 16">
        <name>heme</name>
        <dbReference type="ChEBI" id="CHEBI:30413"/>
    </cofactor>
</comment>
<organism evidence="19 20">
    <name type="scientific">Brassica napus</name>
    <name type="common">Rape</name>
    <dbReference type="NCBI Taxonomy" id="3708"/>
    <lineage>
        <taxon>Eukaryota</taxon>
        <taxon>Viridiplantae</taxon>
        <taxon>Streptophyta</taxon>
        <taxon>Embryophyta</taxon>
        <taxon>Tracheophyta</taxon>
        <taxon>Spermatophyta</taxon>
        <taxon>Magnoliopsida</taxon>
        <taxon>eudicotyledons</taxon>
        <taxon>Gunneridae</taxon>
        <taxon>Pentapetalae</taxon>
        <taxon>rosids</taxon>
        <taxon>malvids</taxon>
        <taxon>Brassicales</taxon>
        <taxon>Brassicaceae</taxon>
        <taxon>Brassiceae</taxon>
        <taxon>Brassica</taxon>
    </lineage>
</organism>
<comment type="similarity">
    <text evidence="4">Belongs to the V-ATPase 116 kDa subunit family.</text>
</comment>
<evidence type="ECO:0000256" key="12">
    <source>
        <dbReference type="ARBA" id="ARBA00023004"/>
    </source>
</evidence>
<reference evidence="19 20" key="1">
    <citation type="journal article" date="2014" name="Science">
        <title>Plant genetics. Early allopolyploid evolution in the post-Neolithic Brassica napus oilseed genome.</title>
        <authorList>
            <person name="Chalhoub B."/>
            <person name="Denoeud F."/>
            <person name="Liu S."/>
            <person name="Parkin I.A."/>
            <person name="Tang H."/>
            <person name="Wang X."/>
            <person name="Chiquet J."/>
            <person name="Belcram H."/>
            <person name="Tong C."/>
            <person name="Samans B."/>
            <person name="Correa M."/>
            <person name="Da Silva C."/>
            <person name="Just J."/>
            <person name="Falentin C."/>
            <person name="Koh C.S."/>
            <person name="Le Clainche I."/>
            <person name="Bernard M."/>
            <person name="Bento P."/>
            <person name="Noel B."/>
            <person name="Labadie K."/>
            <person name="Alberti A."/>
            <person name="Charles M."/>
            <person name="Arnaud D."/>
            <person name="Guo H."/>
            <person name="Daviaud C."/>
            <person name="Alamery S."/>
            <person name="Jabbari K."/>
            <person name="Zhao M."/>
            <person name="Edger P.P."/>
            <person name="Chelaifa H."/>
            <person name="Tack D."/>
            <person name="Lassalle G."/>
            <person name="Mestiri I."/>
            <person name="Schnel N."/>
            <person name="Le Paslier M.C."/>
            <person name="Fan G."/>
            <person name="Renault V."/>
            <person name="Bayer P.E."/>
            <person name="Golicz A.A."/>
            <person name="Manoli S."/>
            <person name="Lee T.H."/>
            <person name="Thi V.H."/>
            <person name="Chalabi S."/>
            <person name="Hu Q."/>
            <person name="Fan C."/>
            <person name="Tollenaere R."/>
            <person name="Lu Y."/>
            <person name="Battail C."/>
            <person name="Shen J."/>
            <person name="Sidebottom C.H."/>
            <person name="Wang X."/>
            <person name="Canaguier A."/>
            <person name="Chauveau A."/>
            <person name="Berard A."/>
            <person name="Deniot G."/>
            <person name="Guan M."/>
            <person name="Liu Z."/>
            <person name="Sun F."/>
            <person name="Lim Y.P."/>
            <person name="Lyons E."/>
            <person name="Town C.D."/>
            <person name="Bancroft I."/>
            <person name="Wang X."/>
            <person name="Meng J."/>
            <person name="Ma J."/>
            <person name="Pires J.C."/>
            <person name="King G.J."/>
            <person name="Brunel D."/>
            <person name="Delourme R."/>
            <person name="Renard M."/>
            <person name="Aury J.M."/>
            <person name="Adams K.L."/>
            <person name="Batley J."/>
            <person name="Snowdon R.J."/>
            <person name="Tost J."/>
            <person name="Edwards D."/>
            <person name="Zhou Y."/>
            <person name="Hua W."/>
            <person name="Sharpe A.G."/>
            <person name="Paterson A.H."/>
            <person name="Guan C."/>
            <person name="Wincker P."/>
        </authorList>
    </citation>
    <scope>NUCLEOTIDE SEQUENCE [LARGE SCALE GENOMIC DNA]</scope>
    <source>
        <strain evidence="20">cv. Darmor-bzh</strain>
    </source>
</reference>
<evidence type="ECO:0000256" key="6">
    <source>
        <dbReference type="ARBA" id="ARBA00022448"/>
    </source>
</evidence>
<keyword evidence="12 16" id="KW-0408">Iron</keyword>
<dbReference type="GO" id="GO:0004497">
    <property type="term" value="F:monooxygenase activity"/>
    <property type="evidence" value="ECO:0007669"/>
    <property type="project" value="UniProtKB-KW"/>
</dbReference>
<evidence type="ECO:0000256" key="5">
    <source>
        <dbReference type="ARBA" id="ARBA00010617"/>
    </source>
</evidence>
<dbReference type="FunFam" id="1.10.630.10:FF:000019">
    <property type="entry name" value="Cytochrome P450 family protein"/>
    <property type="match status" value="1"/>
</dbReference>
<evidence type="ECO:0000256" key="8">
    <source>
        <dbReference type="ARBA" id="ARBA00022692"/>
    </source>
</evidence>
<dbReference type="GO" id="GO:0046961">
    <property type="term" value="F:proton-transporting ATPase activity, rotational mechanism"/>
    <property type="evidence" value="ECO:0007669"/>
    <property type="project" value="InterPro"/>
</dbReference>
<evidence type="ECO:0000256" key="14">
    <source>
        <dbReference type="ARBA" id="ARBA00023065"/>
    </source>
</evidence>
<dbReference type="GO" id="GO:0016705">
    <property type="term" value="F:oxidoreductase activity, acting on paired donors, with incorporation or reduction of molecular oxygen"/>
    <property type="evidence" value="ECO:0007669"/>
    <property type="project" value="InterPro"/>
</dbReference>
<evidence type="ECO:0000256" key="11">
    <source>
        <dbReference type="ARBA" id="ARBA00023002"/>
    </source>
</evidence>
<sequence>MAVSFLDYLILVIICLFSLLCYSCFFFKKPKDGFELPPSPPSLPIIGHLHLLLSGSTHKALQKLSSRYGPLFHLNIFSVPVIFVSSASVAYEIFREHDVNFSFRGTPPIDESLLVGSFGFFTAPYGDYWKFMKKIMVTKLLGPQALERSRGIRDYERERLYASLLDKAVRNESVEIGKEAMKFANNIICKMIMGRSCENGEAERVRDLVTKSTALTMKIFVANMFHKPLKKLGIIMFRNEIMSVSCRFDEVLERILEEHEKKKDDDQDMDLVDVLLETCRDETAEYRITRNHIKSLFVDLVIAGSDTSRHATQWTMAEIINNPKVLERLREEIGSVVGETRLVQETDLQNLPYLQATVKEGLRLHPPGALFARSSREGCKIRGFYVPENTPLVVNAYAVMRDPDSWENPNEFKPERFLGFPCSRQQDERDHALKYIPFGSGRRGCPGSNLAYIIVGTAIGVMVQSLVLTMARPLKCIPVARTCRFQVPDLESDVTELSDIILKIRQCVDPDRWYHCFHIRYVELLLVIETLSAAFLHALRLHWVEFQNKFDERDCSKFALFFFHSHNEDKC</sequence>
<dbReference type="Gramene" id="CDY25390">
    <property type="protein sequence ID" value="CDY25390"/>
    <property type="gene ID" value="GSBRNA2T00029520001"/>
</dbReference>
<keyword evidence="13 17" id="KW-0503">Monooxygenase</keyword>
<evidence type="ECO:0000256" key="17">
    <source>
        <dbReference type="RuleBase" id="RU000461"/>
    </source>
</evidence>
<proteinExistence type="inferred from homology"/>
<dbReference type="InterPro" id="IPR002490">
    <property type="entry name" value="V-ATPase_116kDa_su"/>
</dbReference>
<dbReference type="AlphaFoldDB" id="A0A078GFZ0"/>
<dbReference type="PRINTS" id="PR00463">
    <property type="entry name" value="EP450I"/>
</dbReference>
<evidence type="ECO:0000256" key="16">
    <source>
        <dbReference type="PIRSR" id="PIRSR602401-1"/>
    </source>
</evidence>
<comment type="subcellular location">
    <subcellularLocation>
        <location evidence="2">Membrane</location>
        <topology evidence="2">Multi-pass membrane protein</topology>
    </subcellularLocation>
    <subcellularLocation>
        <location evidence="3">Membrane</location>
        <topology evidence="3">Single-pass membrane protein</topology>
    </subcellularLocation>
</comment>
<feature type="transmembrane region" description="Helical" evidence="18">
    <location>
        <begin position="71"/>
        <end position="94"/>
    </location>
</feature>
<evidence type="ECO:0000256" key="7">
    <source>
        <dbReference type="ARBA" id="ARBA00022617"/>
    </source>
</evidence>
<dbReference type="InterPro" id="IPR002401">
    <property type="entry name" value="Cyt_P450_E_grp-I"/>
</dbReference>
<evidence type="ECO:0000313" key="20">
    <source>
        <dbReference type="Proteomes" id="UP000028999"/>
    </source>
</evidence>
<keyword evidence="20" id="KW-1185">Reference proteome</keyword>
<dbReference type="STRING" id="3708.A0A078GFZ0"/>
<feature type="transmembrane region" description="Helical" evidence="18">
    <location>
        <begin position="6"/>
        <end position="27"/>
    </location>
</feature>
<evidence type="ECO:0000313" key="19">
    <source>
        <dbReference type="EMBL" id="CDY25390.1"/>
    </source>
</evidence>
<keyword evidence="9 16" id="KW-0479">Metal-binding</keyword>
<dbReference type="PANTHER" id="PTHR24298:SF475">
    <property type="entry name" value="CYTOCHROME P450 705A5-RELATED"/>
    <property type="match status" value="1"/>
</dbReference>
<keyword evidence="6" id="KW-0813">Transport</keyword>
<dbReference type="Pfam" id="PF00067">
    <property type="entry name" value="p450"/>
    <property type="match status" value="1"/>
</dbReference>
<dbReference type="InterPro" id="IPR001128">
    <property type="entry name" value="Cyt_P450"/>
</dbReference>
<dbReference type="OMA" id="VIMEIVY"/>
<dbReference type="CDD" id="cd20655">
    <property type="entry name" value="CYP93"/>
    <property type="match status" value="1"/>
</dbReference>
<evidence type="ECO:0000256" key="1">
    <source>
        <dbReference type="ARBA" id="ARBA00001971"/>
    </source>
</evidence>
<dbReference type="EMBL" id="LK032174">
    <property type="protein sequence ID" value="CDY25390.1"/>
    <property type="molecule type" value="Genomic_DNA"/>
</dbReference>
<evidence type="ECO:0000256" key="13">
    <source>
        <dbReference type="ARBA" id="ARBA00023033"/>
    </source>
</evidence>
<gene>
    <name evidence="19" type="primary">BnaA05g18940D</name>
    <name evidence="19" type="ORF">GSBRNA2T00029520001</name>
</gene>
<dbReference type="Gene3D" id="1.10.630.10">
    <property type="entry name" value="Cytochrome P450"/>
    <property type="match status" value="1"/>
</dbReference>
<evidence type="ECO:0000256" key="3">
    <source>
        <dbReference type="ARBA" id="ARBA00004167"/>
    </source>
</evidence>
<dbReference type="PaxDb" id="3708-A0A078GFZ0"/>
<keyword evidence="7 16" id="KW-0349">Heme</keyword>
<comment type="similarity">
    <text evidence="5 17">Belongs to the cytochrome P450 family.</text>
</comment>
<dbReference type="InterPro" id="IPR017972">
    <property type="entry name" value="Cyt_P450_CS"/>
</dbReference>
<keyword evidence="10 18" id="KW-1133">Transmembrane helix</keyword>
<dbReference type="GO" id="GO:0005506">
    <property type="term" value="F:iron ion binding"/>
    <property type="evidence" value="ECO:0007669"/>
    <property type="project" value="InterPro"/>
</dbReference>
<evidence type="ECO:0000256" key="4">
    <source>
        <dbReference type="ARBA" id="ARBA00009904"/>
    </source>
</evidence>
<evidence type="ECO:0000256" key="9">
    <source>
        <dbReference type="ARBA" id="ARBA00022723"/>
    </source>
</evidence>
<evidence type="ECO:0000256" key="10">
    <source>
        <dbReference type="ARBA" id="ARBA00022989"/>
    </source>
</evidence>
<dbReference type="SUPFAM" id="SSF48264">
    <property type="entry name" value="Cytochrome P450"/>
    <property type="match status" value="1"/>
</dbReference>
<keyword evidence="11 17" id="KW-0560">Oxidoreductase</keyword>
<dbReference type="InterPro" id="IPR036396">
    <property type="entry name" value="Cyt_P450_sf"/>
</dbReference>
<keyword evidence="8 18" id="KW-0812">Transmembrane</keyword>
<evidence type="ECO:0000256" key="18">
    <source>
        <dbReference type="SAM" id="Phobius"/>
    </source>
</evidence>
<dbReference type="Proteomes" id="UP000028999">
    <property type="component" value="Unassembled WGS sequence"/>
</dbReference>
<dbReference type="Pfam" id="PF01496">
    <property type="entry name" value="V_ATPase_I"/>
    <property type="match status" value="1"/>
</dbReference>
<evidence type="ECO:0000256" key="2">
    <source>
        <dbReference type="ARBA" id="ARBA00004141"/>
    </source>
</evidence>
<dbReference type="PRINTS" id="PR00385">
    <property type="entry name" value="P450"/>
</dbReference>
<name>A0A078GFZ0_BRANA</name>
<keyword evidence="15 18" id="KW-0472">Membrane</keyword>
<dbReference type="GO" id="GO:0020037">
    <property type="term" value="F:heme binding"/>
    <property type="evidence" value="ECO:0007669"/>
    <property type="project" value="InterPro"/>
</dbReference>